<feature type="compositionally biased region" description="Polar residues" evidence="2">
    <location>
        <begin position="84"/>
        <end position="94"/>
    </location>
</feature>
<dbReference type="InterPro" id="IPR040194">
    <property type="entry name" value="Cwf19-like"/>
</dbReference>
<comment type="similarity">
    <text evidence="1">Belongs to the CWF19 family.</text>
</comment>
<dbReference type="InterPro" id="IPR036265">
    <property type="entry name" value="HIT-like_sf"/>
</dbReference>
<evidence type="ECO:0000259" key="3">
    <source>
        <dbReference type="Pfam" id="PF04676"/>
    </source>
</evidence>
<dbReference type="GO" id="GO:0000398">
    <property type="term" value="P:mRNA splicing, via spliceosome"/>
    <property type="evidence" value="ECO:0007669"/>
    <property type="project" value="TreeGrafter"/>
</dbReference>
<feature type="region of interest" description="Disordered" evidence="2">
    <location>
        <begin position="443"/>
        <end position="462"/>
    </location>
</feature>
<dbReference type="InterPro" id="IPR006767">
    <property type="entry name" value="Cwf19-like_C_dom-2"/>
</dbReference>
<keyword evidence="6" id="KW-1185">Reference proteome</keyword>
<dbReference type="GO" id="GO:0006418">
    <property type="term" value="P:tRNA aminoacylation for protein translation"/>
    <property type="evidence" value="ECO:0007669"/>
    <property type="project" value="InterPro"/>
</dbReference>
<evidence type="ECO:0000313" key="6">
    <source>
        <dbReference type="Proteomes" id="UP000053257"/>
    </source>
</evidence>
<accession>A0A0C3SA81</accession>
<dbReference type="STRING" id="745531.A0A0C3SA81"/>
<dbReference type="Proteomes" id="UP000053257">
    <property type="component" value="Unassembled WGS sequence"/>
</dbReference>
<dbReference type="Pfam" id="PF04676">
    <property type="entry name" value="CwfJ_C_2"/>
    <property type="match status" value="1"/>
</dbReference>
<feature type="domain" description="Cwf19-like C-terminal" evidence="4">
    <location>
        <begin position="549"/>
        <end position="672"/>
    </location>
</feature>
<feature type="compositionally biased region" description="Polar residues" evidence="2">
    <location>
        <begin position="129"/>
        <end position="143"/>
    </location>
</feature>
<dbReference type="HOGENOM" id="CLU_015540_2_0_1"/>
<dbReference type="GO" id="GO:0071014">
    <property type="term" value="C:post-mRNA release spliceosomal complex"/>
    <property type="evidence" value="ECO:0007669"/>
    <property type="project" value="TreeGrafter"/>
</dbReference>
<dbReference type="PANTHER" id="PTHR12072">
    <property type="entry name" value="CWF19, CELL CYCLE CONTROL PROTEIN"/>
    <property type="match status" value="1"/>
</dbReference>
<feature type="compositionally biased region" description="Basic and acidic residues" evidence="2">
    <location>
        <begin position="283"/>
        <end position="294"/>
    </location>
</feature>
<dbReference type="InterPro" id="IPR001412">
    <property type="entry name" value="aa-tRNA-synth_I_CS"/>
</dbReference>
<feature type="compositionally biased region" description="Basic and acidic residues" evidence="2">
    <location>
        <begin position="48"/>
        <end position="58"/>
    </location>
</feature>
<evidence type="ECO:0000256" key="2">
    <source>
        <dbReference type="SAM" id="MobiDB-lite"/>
    </source>
</evidence>
<feature type="region of interest" description="Disordered" evidence="2">
    <location>
        <begin position="259"/>
        <end position="383"/>
    </location>
</feature>
<feature type="compositionally biased region" description="Polar residues" evidence="2">
    <location>
        <begin position="371"/>
        <end position="383"/>
    </location>
</feature>
<reference evidence="5 6" key="1">
    <citation type="journal article" date="2014" name="PLoS Genet.">
        <title>Analysis of the Phlebiopsis gigantea genome, transcriptome and secretome provides insight into its pioneer colonization strategies of wood.</title>
        <authorList>
            <person name="Hori C."/>
            <person name="Ishida T."/>
            <person name="Igarashi K."/>
            <person name="Samejima M."/>
            <person name="Suzuki H."/>
            <person name="Master E."/>
            <person name="Ferreira P."/>
            <person name="Ruiz-Duenas F.J."/>
            <person name="Held B."/>
            <person name="Canessa P."/>
            <person name="Larrondo L.F."/>
            <person name="Schmoll M."/>
            <person name="Druzhinina I.S."/>
            <person name="Kubicek C.P."/>
            <person name="Gaskell J.A."/>
            <person name="Kersten P."/>
            <person name="St John F."/>
            <person name="Glasner J."/>
            <person name="Sabat G."/>
            <person name="Splinter BonDurant S."/>
            <person name="Syed K."/>
            <person name="Yadav J."/>
            <person name="Mgbeahuruike A.C."/>
            <person name="Kovalchuk A."/>
            <person name="Asiegbu F.O."/>
            <person name="Lackner G."/>
            <person name="Hoffmeister D."/>
            <person name="Rencoret J."/>
            <person name="Gutierrez A."/>
            <person name="Sun H."/>
            <person name="Lindquist E."/>
            <person name="Barry K."/>
            <person name="Riley R."/>
            <person name="Grigoriev I.V."/>
            <person name="Henrissat B."/>
            <person name="Kues U."/>
            <person name="Berka R.M."/>
            <person name="Martinez A.T."/>
            <person name="Covert S.F."/>
            <person name="Blanchette R.A."/>
            <person name="Cullen D."/>
        </authorList>
    </citation>
    <scope>NUCLEOTIDE SEQUENCE [LARGE SCALE GENOMIC DNA]</scope>
    <source>
        <strain evidence="5 6">11061_1 CR5-6</strain>
    </source>
</reference>
<name>A0A0C3SA81_PHLG1</name>
<dbReference type="GO" id="GO:0004812">
    <property type="term" value="F:aminoacyl-tRNA ligase activity"/>
    <property type="evidence" value="ECO:0007669"/>
    <property type="project" value="InterPro"/>
</dbReference>
<organism evidence="5 6">
    <name type="scientific">Phlebiopsis gigantea (strain 11061_1 CR5-6)</name>
    <name type="common">White-rot fungus</name>
    <name type="synonym">Peniophora gigantea</name>
    <dbReference type="NCBI Taxonomy" id="745531"/>
    <lineage>
        <taxon>Eukaryota</taxon>
        <taxon>Fungi</taxon>
        <taxon>Dikarya</taxon>
        <taxon>Basidiomycota</taxon>
        <taxon>Agaricomycotina</taxon>
        <taxon>Agaricomycetes</taxon>
        <taxon>Polyporales</taxon>
        <taxon>Phanerochaetaceae</taxon>
        <taxon>Phlebiopsis</taxon>
    </lineage>
</organism>
<feature type="compositionally biased region" description="Low complexity" evidence="2">
    <location>
        <begin position="299"/>
        <end position="310"/>
    </location>
</feature>
<feature type="compositionally biased region" description="Basic and acidic residues" evidence="2">
    <location>
        <begin position="187"/>
        <end position="204"/>
    </location>
</feature>
<feature type="compositionally biased region" description="Basic and acidic residues" evidence="2">
    <location>
        <begin position="259"/>
        <end position="273"/>
    </location>
</feature>
<evidence type="ECO:0008006" key="7">
    <source>
        <dbReference type="Google" id="ProtNLM"/>
    </source>
</evidence>
<dbReference type="AlphaFoldDB" id="A0A0C3SA81"/>
<dbReference type="EMBL" id="KN840472">
    <property type="protein sequence ID" value="KIP08987.1"/>
    <property type="molecule type" value="Genomic_DNA"/>
</dbReference>
<dbReference type="Pfam" id="PF04677">
    <property type="entry name" value="CwfJ_C_1"/>
    <property type="match status" value="1"/>
</dbReference>
<dbReference type="OrthoDB" id="2113965at2759"/>
<dbReference type="InterPro" id="IPR006768">
    <property type="entry name" value="Cwf19-like_C_dom-1"/>
</dbReference>
<dbReference type="PROSITE" id="PS00178">
    <property type="entry name" value="AA_TRNA_LIGASE_I"/>
    <property type="match status" value="1"/>
</dbReference>
<dbReference type="SUPFAM" id="SSF54197">
    <property type="entry name" value="HIT-like"/>
    <property type="match status" value="1"/>
</dbReference>
<gene>
    <name evidence="5" type="ORF">PHLGIDRAFT_103637</name>
</gene>
<evidence type="ECO:0000259" key="4">
    <source>
        <dbReference type="Pfam" id="PF04677"/>
    </source>
</evidence>
<dbReference type="GO" id="GO:0005524">
    <property type="term" value="F:ATP binding"/>
    <property type="evidence" value="ECO:0007669"/>
    <property type="project" value="InterPro"/>
</dbReference>
<sequence>MGKNEVQHSSKHKRAHDVSGDRDHKRKRGHKDRGEDEGSSKKRKGKRSKDEARIHDDDVKDDDMWEEKNIDMEGEIPLAADIPTTESLKLTSRATGAPNDPPLPRPFASETALKRDDWMLDPTGPPTIGNLSSRMGSALQQDESLTEGYGETSSSNRNMGGTVDFFSSLGIEHKKKQTMPDPMAEPKVSHRELNVGLREGKTVDEYDTPAAKAITPGGPGSSWRMMKLRRVYETAEEEGTSVEEVAIERFGSLDAFEEAKEERRILDEREGRRGAKNVNSKSKGKEPEVKERFMFTDLAASGASSRSSSFRRPDFGTNTPSTPSPAPGEAGRAARRGFDSLRLPSQGGTGSPLAQSHTPIPSVMTPAGATRGQTRTRALSPSSLNKLQAKVLRAKLTSASNANALEKEYEEELRKVNTAEEEGGNTEVQMLPTLDSRGRLYDVGQGKDDGPALPGNRKKKQYVETRDPKTGELVRVNADDDEITLGEMLRQERFNAGQADQKNLDMEFAKAIATDGGFQANLDYMDDNAERLGRKKMRSDAMKRQFAINDYKKTQQVLATCTFCYGEDDSLPKAPVVAMGTRAYLSCTLNEELVEGHCLIVPIQHHLAMLEADDDVWDEVRNFMKCLMRMFAEDDKGVVFYETVINLKHQKHTCIECVPLPWTQFEELPGYFHESILMSETEWSQHQKLIDFGKRKGGFRRAMVPNLPYFMVQFDYKGQKGYGHVIEGTSEAADVGAEDGAIDEGAKGGGEFPRYFAAEIIGNVLEIEPRKWRRPRKIDFRFNKERTSMFRQMYEKFDWTSMIERQ</sequence>
<dbReference type="PANTHER" id="PTHR12072:SF5">
    <property type="entry name" value="CWF19-LIKE PROTEIN 2"/>
    <property type="match status" value="1"/>
</dbReference>
<protein>
    <recommendedName>
        <fullName evidence="7">Cwf19-like C-terminal domain-containing protein</fullName>
    </recommendedName>
</protein>
<evidence type="ECO:0000313" key="5">
    <source>
        <dbReference type="EMBL" id="KIP08987.1"/>
    </source>
</evidence>
<feature type="domain" description="Cwf19-like protein C-terminal" evidence="3">
    <location>
        <begin position="682"/>
        <end position="800"/>
    </location>
</feature>
<feature type="region of interest" description="Disordered" evidence="2">
    <location>
        <begin position="1"/>
        <end position="223"/>
    </location>
</feature>
<evidence type="ECO:0000256" key="1">
    <source>
        <dbReference type="ARBA" id="ARBA00006795"/>
    </source>
</evidence>
<proteinExistence type="inferred from homology"/>
<dbReference type="Gene3D" id="3.30.428.10">
    <property type="entry name" value="HIT-like"/>
    <property type="match status" value="1"/>
</dbReference>